<dbReference type="InterPro" id="IPR036388">
    <property type="entry name" value="WH-like_DNA-bd_sf"/>
</dbReference>
<evidence type="ECO:0000313" key="2">
    <source>
        <dbReference type="EMBL" id="EMC24725.1"/>
    </source>
</evidence>
<dbReference type="PANTHER" id="PTHR43252">
    <property type="entry name" value="TRANSCRIPTIONAL REGULATOR YQJI"/>
    <property type="match status" value="1"/>
</dbReference>
<feature type="domain" description="Transcription regulator PadR N-terminal" evidence="1">
    <location>
        <begin position="10"/>
        <end position="81"/>
    </location>
</feature>
<name>A0A829BK85_STRMG</name>
<dbReference type="AlphaFoldDB" id="A0A829BK85"/>
<dbReference type="PANTHER" id="PTHR43252:SF7">
    <property type="entry name" value="TRANSCRIPTIONAL REGULATOR YQJI"/>
    <property type="match status" value="1"/>
</dbReference>
<dbReference type="Proteomes" id="UP000011676">
    <property type="component" value="Unassembled WGS sequence"/>
</dbReference>
<protein>
    <recommendedName>
        <fullName evidence="1">Transcription regulator PadR N-terminal domain-containing protein</fullName>
    </recommendedName>
</protein>
<sequence length="184" mass="21275">MTISLTEQLILGILAEGPQHGYHIEQIIKERDMRKWTDVGFSSIYYTLDKLEKKRLTVSTVSKGKEKKDYRITQEGRETLKAATQKLISERRPANAHLMTGLATSYLLNDNELCAALFKRKEILEKDLKDMQNKQKGNHNDTAVAQQLFSLSQTLLKAEKDWLNQELKKMGFAKSQYEKQKKKI</sequence>
<accession>A0A829BK85</accession>
<organism evidence="2 3">
    <name type="scientific">Streptococcus mutans SM6</name>
    <dbReference type="NCBI Taxonomy" id="857119"/>
    <lineage>
        <taxon>Bacteria</taxon>
        <taxon>Bacillati</taxon>
        <taxon>Bacillota</taxon>
        <taxon>Bacilli</taxon>
        <taxon>Lactobacillales</taxon>
        <taxon>Streptococcaceae</taxon>
        <taxon>Streptococcus</taxon>
    </lineage>
</organism>
<dbReference type="EMBL" id="AHSR01000015">
    <property type="protein sequence ID" value="EMC24725.1"/>
    <property type="molecule type" value="Genomic_DNA"/>
</dbReference>
<reference evidence="2 3" key="1">
    <citation type="journal article" date="2013" name="Mol. Biol. Evol.">
        <title>Evolutionary and population genomics of the cavity causing bacteria Streptococcus mutans.</title>
        <authorList>
            <person name="Cornejo O.E."/>
            <person name="Lefebure T."/>
            <person name="Pavinski Bitar P.D."/>
            <person name="Lang P."/>
            <person name="Richards V.P."/>
            <person name="Eilertson K."/>
            <person name="Do T."/>
            <person name="Beighton D."/>
            <person name="Zeng L."/>
            <person name="Ahn S.J."/>
            <person name="Burne R.A."/>
            <person name="Siepel A."/>
            <person name="Bustamante C.D."/>
            <person name="Stanhope M.J."/>
        </authorList>
    </citation>
    <scope>NUCLEOTIDE SEQUENCE [LARGE SCALE GENOMIC DNA]</scope>
    <source>
        <strain evidence="2 3">SM6</strain>
    </source>
</reference>
<gene>
    <name evidence="2" type="ORF">SMU82_03726</name>
</gene>
<dbReference type="Pfam" id="PF03551">
    <property type="entry name" value="PadR"/>
    <property type="match status" value="1"/>
</dbReference>
<evidence type="ECO:0000259" key="1">
    <source>
        <dbReference type="Pfam" id="PF03551"/>
    </source>
</evidence>
<evidence type="ECO:0000313" key="3">
    <source>
        <dbReference type="Proteomes" id="UP000011676"/>
    </source>
</evidence>
<dbReference type="RefSeq" id="WP_002264861.1">
    <property type="nucleotide sequence ID" value="NZ_AHSR01000015.1"/>
</dbReference>
<dbReference type="InterPro" id="IPR005149">
    <property type="entry name" value="Tscrpt_reg_PadR_N"/>
</dbReference>
<dbReference type="Gene3D" id="1.10.10.10">
    <property type="entry name" value="Winged helix-like DNA-binding domain superfamily/Winged helix DNA-binding domain"/>
    <property type="match status" value="1"/>
</dbReference>
<dbReference type="SUPFAM" id="SSF46785">
    <property type="entry name" value="Winged helix' DNA-binding domain"/>
    <property type="match status" value="1"/>
</dbReference>
<dbReference type="InterPro" id="IPR036390">
    <property type="entry name" value="WH_DNA-bd_sf"/>
</dbReference>
<proteinExistence type="predicted"/>
<comment type="caution">
    <text evidence="2">The sequence shown here is derived from an EMBL/GenBank/DDBJ whole genome shotgun (WGS) entry which is preliminary data.</text>
</comment>